<dbReference type="SUPFAM" id="SSF81593">
    <property type="entry name" value="Nucleotidyltransferase substrate binding subunit/domain"/>
    <property type="match status" value="2"/>
</dbReference>
<dbReference type="PANTHER" id="PTHR30621:SF0">
    <property type="entry name" value="BIFUNCTIONAL GLUTAMINE SYNTHETASE ADENYLYLTRANSFERASE_ADENYLYL-REMOVING ENZYME"/>
    <property type="match status" value="1"/>
</dbReference>
<feature type="domain" description="Glutamate-ammonia ligase adenylyltransferase repeated" evidence="9">
    <location>
        <begin position="610"/>
        <end position="847"/>
    </location>
</feature>
<feature type="region of interest" description="Adenylyl removase" evidence="7">
    <location>
        <begin position="1"/>
        <end position="508"/>
    </location>
</feature>
<feature type="region of interest" description="Disordered" evidence="8">
    <location>
        <begin position="1"/>
        <end position="23"/>
    </location>
</feature>
<comment type="caution">
    <text evidence="11">The sequence shown here is derived from an EMBL/GenBank/DDBJ whole genome shotgun (WGS) entry which is preliminary data.</text>
</comment>
<dbReference type="EMBL" id="JACCBN010000001">
    <property type="protein sequence ID" value="NYD35914.1"/>
    <property type="molecule type" value="Genomic_DNA"/>
</dbReference>
<dbReference type="Pfam" id="PF03710">
    <property type="entry name" value="GlnE"/>
    <property type="match status" value="2"/>
</dbReference>
<dbReference type="GO" id="GO:0016874">
    <property type="term" value="F:ligase activity"/>
    <property type="evidence" value="ECO:0007669"/>
    <property type="project" value="UniProtKB-KW"/>
</dbReference>
<dbReference type="Pfam" id="PF08335">
    <property type="entry name" value="GlnD_UR_UTase"/>
    <property type="match status" value="2"/>
</dbReference>
<dbReference type="AlphaFoldDB" id="A0A7Y9DUY9"/>
<dbReference type="InterPro" id="IPR023057">
    <property type="entry name" value="GlnE"/>
</dbReference>
<gene>
    <name evidence="7" type="primary">glnE</name>
    <name evidence="11" type="ORF">BJ983_002016</name>
</gene>
<keyword evidence="11" id="KW-0436">Ligase</keyword>
<name>A0A7Y9DUY9_9PSEU</name>
<reference evidence="11 12" key="1">
    <citation type="submission" date="2020-07" db="EMBL/GenBank/DDBJ databases">
        <title>Sequencing the genomes of 1000 actinobacteria strains.</title>
        <authorList>
            <person name="Klenk H.-P."/>
        </authorList>
    </citation>
    <scope>NUCLEOTIDE SEQUENCE [LARGE SCALE GENOMIC DNA]</scope>
    <source>
        <strain evidence="11 12">DSM 45772</strain>
    </source>
</reference>
<dbReference type="Gene3D" id="1.20.120.330">
    <property type="entry name" value="Nucleotidyltransferases domain 2"/>
    <property type="match status" value="2"/>
</dbReference>
<dbReference type="EC" id="2.7.7.42" evidence="7"/>
<evidence type="ECO:0000313" key="11">
    <source>
        <dbReference type="EMBL" id="NYD35914.1"/>
    </source>
</evidence>
<dbReference type="GO" id="GO:0047388">
    <property type="term" value="F:[glutamine synthetase]-adenylyl-L-tyrosine phosphorylase activity"/>
    <property type="evidence" value="ECO:0007669"/>
    <property type="project" value="UniProtKB-EC"/>
</dbReference>
<keyword evidence="6 7" id="KW-0511">Multifunctional enzyme</keyword>
<evidence type="ECO:0000256" key="4">
    <source>
        <dbReference type="ARBA" id="ARBA00022840"/>
    </source>
</evidence>
<dbReference type="Proteomes" id="UP000535890">
    <property type="component" value="Unassembled WGS sequence"/>
</dbReference>
<comment type="catalytic activity">
    <reaction evidence="7">
        <text>[glutamine synthetase]-O(4)-(5'-adenylyl)-L-tyrosine + phosphate = [glutamine synthetase]-L-tyrosine + ADP</text>
        <dbReference type="Rhea" id="RHEA:43716"/>
        <dbReference type="Rhea" id="RHEA-COMP:10660"/>
        <dbReference type="Rhea" id="RHEA-COMP:10661"/>
        <dbReference type="ChEBI" id="CHEBI:43474"/>
        <dbReference type="ChEBI" id="CHEBI:46858"/>
        <dbReference type="ChEBI" id="CHEBI:83624"/>
        <dbReference type="ChEBI" id="CHEBI:456216"/>
        <dbReference type="EC" id="2.7.7.89"/>
    </reaction>
</comment>
<feature type="region of interest" description="Adenylyl transferase" evidence="7">
    <location>
        <begin position="516"/>
        <end position="1014"/>
    </location>
</feature>
<comment type="catalytic activity">
    <reaction evidence="7">
        <text>[glutamine synthetase]-L-tyrosine + ATP = [glutamine synthetase]-O(4)-(5'-adenylyl)-L-tyrosine + diphosphate</text>
        <dbReference type="Rhea" id="RHEA:18589"/>
        <dbReference type="Rhea" id="RHEA-COMP:10660"/>
        <dbReference type="Rhea" id="RHEA-COMP:10661"/>
        <dbReference type="ChEBI" id="CHEBI:30616"/>
        <dbReference type="ChEBI" id="CHEBI:33019"/>
        <dbReference type="ChEBI" id="CHEBI:46858"/>
        <dbReference type="ChEBI" id="CHEBI:83624"/>
        <dbReference type="EC" id="2.7.7.42"/>
    </reaction>
</comment>
<evidence type="ECO:0000259" key="9">
    <source>
        <dbReference type="Pfam" id="PF03710"/>
    </source>
</evidence>
<evidence type="ECO:0000256" key="3">
    <source>
        <dbReference type="ARBA" id="ARBA00022741"/>
    </source>
</evidence>
<dbReference type="Gene3D" id="3.30.460.10">
    <property type="entry name" value="Beta Polymerase, domain 2"/>
    <property type="match status" value="2"/>
</dbReference>
<feature type="domain" description="PII-uridylyltransferase/Glutamine-synthetase adenylyltransferase" evidence="10">
    <location>
        <begin position="358"/>
        <end position="504"/>
    </location>
</feature>
<evidence type="ECO:0000256" key="5">
    <source>
        <dbReference type="ARBA" id="ARBA00022842"/>
    </source>
</evidence>
<accession>A0A7Y9DUY9</accession>
<evidence type="ECO:0000256" key="7">
    <source>
        <dbReference type="HAMAP-Rule" id="MF_00802"/>
    </source>
</evidence>
<keyword evidence="5 7" id="KW-0460">Magnesium</keyword>
<dbReference type="HAMAP" id="MF_00802">
    <property type="entry name" value="GlnE"/>
    <property type="match status" value="1"/>
</dbReference>
<dbReference type="PANTHER" id="PTHR30621">
    <property type="entry name" value="GLUTAMINE SYNTHETASE ADENYLYLTRANSFERASE"/>
    <property type="match status" value="1"/>
</dbReference>
<comment type="cofactor">
    <cofactor evidence="7">
        <name>Mg(2+)</name>
        <dbReference type="ChEBI" id="CHEBI:18420"/>
    </cofactor>
</comment>
<evidence type="ECO:0000256" key="1">
    <source>
        <dbReference type="ARBA" id="ARBA00022679"/>
    </source>
</evidence>
<proteinExistence type="inferred from homology"/>
<keyword evidence="12" id="KW-1185">Reference proteome</keyword>
<feature type="domain" description="Glutamate-ammonia ligase adenylyltransferase repeated" evidence="9">
    <location>
        <begin position="96"/>
        <end position="334"/>
    </location>
</feature>
<dbReference type="RefSeq" id="WP_179793671.1">
    <property type="nucleotide sequence ID" value="NZ_BAABHP010000007.1"/>
</dbReference>
<evidence type="ECO:0000256" key="8">
    <source>
        <dbReference type="SAM" id="MobiDB-lite"/>
    </source>
</evidence>
<dbReference type="GO" id="GO:0000820">
    <property type="term" value="P:regulation of glutamine family amino acid metabolic process"/>
    <property type="evidence" value="ECO:0007669"/>
    <property type="project" value="UniProtKB-UniRule"/>
</dbReference>
<dbReference type="GO" id="GO:0005524">
    <property type="term" value="F:ATP binding"/>
    <property type="evidence" value="ECO:0007669"/>
    <property type="project" value="UniProtKB-UniRule"/>
</dbReference>
<dbReference type="InterPro" id="IPR013546">
    <property type="entry name" value="PII_UdlTrfase/GS_AdlTrfase"/>
</dbReference>
<dbReference type="GO" id="GO:0005829">
    <property type="term" value="C:cytosol"/>
    <property type="evidence" value="ECO:0007669"/>
    <property type="project" value="TreeGrafter"/>
</dbReference>
<evidence type="ECO:0000259" key="10">
    <source>
        <dbReference type="Pfam" id="PF08335"/>
    </source>
</evidence>
<keyword evidence="3 7" id="KW-0547">Nucleotide-binding</keyword>
<evidence type="ECO:0000256" key="6">
    <source>
        <dbReference type="ARBA" id="ARBA00023268"/>
    </source>
</evidence>
<dbReference type="CDD" id="cd05401">
    <property type="entry name" value="NT_GlnE_GlnD_like"/>
    <property type="match status" value="2"/>
</dbReference>
<keyword evidence="4 7" id="KW-0067">ATP-binding</keyword>
<keyword evidence="2 7" id="KW-0548">Nucleotidyltransferase</keyword>
<comment type="function">
    <text evidence="7">Involved in the regulation of glutamine synthetase GlnA, a key enzyme in the process to assimilate ammonia. When cellular nitrogen levels are high, the C-terminal adenylyl transferase (AT) inactivates GlnA by covalent transfer of an adenylyl group from ATP to specific tyrosine residue of GlnA, thus reducing its activity. Conversely, when nitrogen levels are low, the N-terminal adenylyl removase (AR) activates GlnA by removing the adenylyl group by phosphorolysis, increasing its activity. The regulatory region of GlnE binds the signal transduction protein PII (GlnB) which indicates the nitrogen status of the cell.</text>
</comment>
<organism evidence="11 12">
    <name type="scientific">Actinomycetospora corticicola</name>
    <dbReference type="NCBI Taxonomy" id="663602"/>
    <lineage>
        <taxon>Bacteria</taxon>
        <taxon>Bacillati</taxon>
        <taxon>Actinomycetota</taxon>
        <taxon>Actinomycetes</taxon>
        <taxon>Pseudonocardiales</taxon>
        <taxon>Pseudonocardiaceae</taxon>
        <taxon>Actinomycetospora</taxon>
    </lineage>
</organism>
<protein>
    <recommendedName>
        <fullName evidence="7">Bifunctional glutamine synthetase adenylyltransferase/adenylyl-removing enzyme</fullName>
    </recommendedName>
    <alternativeName>
        <fullName evidence="7">ATP:glutamine synthetase adenylyltransferase</fullName>
    </alternativeName>
    <alternativeName>
        <fullName evidence="7">ATase</fullName>
    </alternativeName>
    <domain>
        <recommendedName>
            <fullName evidence="7">Glutamine synthetase adenylyl-L-tyrosine phosphorylase</fullName>
            <ecNumber evidence="7">2.7.7.89</ecNumber>
        </recommendedName>
        <alternativeName>
            <fullName evidence="7">Adenylyl removase</fullName>
            <shortName evidence="7">AR</shortName>
            <shortName evidence="7">AT-N</shortName>
        </alternativeName>
    </domain>
    <domain>
        <recommendedName>
            <fullName evidence="7">Glutamine synthetase adenylyl transferase</fullName>
            <ecNumber evidence="7">2.7.7.42</ecNumber>
        </recommendedName>
        <alternativeName>
            <fullName evidence="7">Adenylyl transferase</fullName>
            <shortName evidence="7">AT</shortName>
            <shortName evidence="7">AT-C</shortName>
        </alternativeName>
    </domain>
</protein>
<dbReference type="EC" id="2.7.7.89" evidence="7"/>
<keyword evidence="1 7" id="KW-0808">Transferase</keyword>
<dbReference type="GO" id="GO:0000287">
    <property type="term" value="F:magnesium ion binding"/>
    <property type="evidence" value="ECO:0007669"/>
    <property type="project" value="UniProtKB-UniRule"/>
</dbReference>
<dbReference type="GO" id="GO:0008882">
    <property type="term" value="F:[glutamate-ammonia-ligase] adenylyltransferase activity"/>
    <property type="evidence" value="ECO:0007669"/>
    <property type="project" value="UniProtKB-UniRule"/>
</dbReference>
<dbReference type="NCBIfam" id="NF010707">
    <property type="entry name" value="PRK14109.1"/>
    <property type="match status" value="1"/>
</dbReference>
<dbReference type="InterPro" id="IPR005190">
    <property type="entry name" value="GlnE_rpt_dom"/>
</dbReference>
<dbReference type="InterPro" id="IPR043519">
    <property type="entry name" value="NT_sf"/>
</dbReference>
<sequence length="1014" mass="109524">MTTPPVARDRRPARAPARLGFTEPDAGPRLADLGWWDGDDAVPAAALVVWALARAADPDLALSTVERMRESLGEGWAELEGALRVDQGLRGRLFGVLGGSTALGDHLVSQPERWRLLRTVLAPGRVHDTSRMPSAEDRCRTHLDAVGADPEQDAPVASVTGPAAVELLRLAWRDDVLLLAAADLQSVCEPELPFWPVDAISGQLADVATAGLEAALAVARAEVGAERVAGVRLGVIGMGKCGGRELNYVSDIDVIFLHDGPADMATRLASTMMRVATEAFLEVDANLRPEGRQGQLTRTLDGHVAYYQRWARTWEFQALLKARPVAGDRELGREYCEALAPMVWSAAERDDFVPDVRAMRKRVEEHIRHDVADRELKLGRGGLRDVEFAVQLLQLVHGRGDESLRGPNTLETLAALGEGGYIGRDDAANLAASYRFLRLLEHRVQLQRLRRTHLFPSDDDTAGLRWLARAAKLRADGRRDAVGVLQAEQSRTTVRVRRLHEKLFYRPLLDSVARVAGSDLVLTEESATRRLAALGWSSPSGALKHVAALTAGTSRAARIQRALLPVLLDQLGHTADPDHGLLAYRKVSEALASTPWFLALLRDEGVAADRLMYVLGTSRWVAEMMPRSPEVLRLLGGDGPTADLVAREPDEVAQSLRAAVARHTDPRSAGNVARSLRRVELLRVACADLLGLTDVASVCRALTSVWAAVLQAALEAAIRERAGDSPAPATIAIIGMGRLGGSELGYGSDADVVAVCEPAAGATDQEATTYARSVVESAIAALGAPSPDPALEVDTKLRPEGRSGPLVRTLSSYADYLRRWAQTWECQALLRARPVAGDEDLGRRFTEMIAPYRYPEGGLPDEQATEIRRMKARIDAERLPRGADRALHTKLGTGGLADVEWTVQLLQLQHAAAVPSLRTPSTLDALVALQEADLLTEADAAALTAGWTTATRARGIATLVRGKPTDQLPRSGRELAGIASALGFAEDDPGACIDEYRRITRHARAAVDRVFSAV</sequence>
<dbReference type="SUPFAM" id="SSF81301">
    <property type="entry name" value="Nucleotidyltransferase"/>
    <property type="match status" value="2"/>
</dbReference>
<comment type="similarity">
    <text evidence="7">Belongs to the GlnE family.</text>
</comment>
<feature type="domain" description="PII-uridylyltransferase/Glutamine-synthetase adenylyltransferase" evidence="10">
    <location>
        <begin position="869"/>
        <end position="1012"/>
    </location>
</feature>
<evidence type="ECO:0000256" key="2">
    <source>
        <dbReference type="ARBA" id="ARBA00022695"/>
    </source>
</evidence>
<evidence type="ECO:0000313" key="12">
    <source>
        <dbReference type="Proteomes" id="UP000535890"/>
    </source>
</evidence>